<evidence type="ECO:0008006" key="5">
    <source>
        <dbReference type="Google" id="ProtNLM"/>
    </source>
</evidence>
<evidence type="ECO:0000256" key="2">
    <source>
        <dbReference type="SAM" id="Phobius"/>
    </source>
</evidence>
<keyword evidence="4" id="KW-1185">Reference proteome</keyword>
<evidence type="ECO:0000313" key="4">
    <source>
        <dbReference type="Proteomes" id="UP001216510"/>
    </source>
</evidence>
<gene>
    <name evidence="3" type="ORF">PX653_07600</name>
</gene>
<proteinExistence type="predicted"/>
<feature type="compositionally biased region" description="Basic residues" evidence="1">
    <location>
        <begin position="147"/>
        <end position="164"/>
    </location>
</feature>
<organism evidence="3 4">
    <name type="scientific">Pseudoduganella chitinolytica</name>
    <dbReference type="NCBI Taxonomy" id="34070"/>
    <lineage>
        <taxon>Bacteria</taxon>
        <taxon>Pseudomonadati</taxon>
        <taxon>Pseudomonadota</taxon>
        <taxon>Betaproteobacteria</taxon>
        <taxon>Burkholderiales</taxon>
        <taxon>Oxalobacteraceae</taxon>
        <taxon>Telluria group</taxon>
        <taxon>Pseudoduganella</taxon>
    </lineage>
</organism>
<feature type="region of interest" description="Disordered" evidence="1">
    <location>
        <begin position="114"/>
        <end position="176"/>
    </location>
</feature>
<dbReference type="RefSeq" id="WP_277417292.1">
    <property type="nucleotide sequence ID" value="NZ_CP119083.1"/>
</dbReference>
<reference evidence="3 4" key="1">
    <citation type="submission" date="2023-02" db="EMBL/GenBank/DDBJ databases">
        <title>Gemone sequence of Telluria chitinolytica ACM 3522T.</title>
        <authorList>
            <person name="Frediansyah A."/>
            <person name="Miess H."/>
            <person name="Gross H."/>
        </authorList>
    </citation>
    <scope>NUCLEOTIDE SEQUENCE [LARGE SCALE GENOMIC DNA]</scope>
    <source>
        <strain evidence="3 4">ACM 3522</strain>
    </source>
</reference>
<keyword evidence="2" id="KW-1133">Transmembrane helix</keyword>
<keyword evidence="2" id="KW-0812">Transmembrane</keyword>
<feature type="region of interest" description="Disordered" evidence="1">
    <location>
        <begin position="1"/>
        <end position="20"/>
    </location>
</feature>
<feature type="transmembrane region" description="Helical" evidence="2">
    <location>
        <begin position="31"/>
        <end position="51"/>
    </location>
</feature>
<protein>
    <recommendedName>
        <fullName evidence="5">Meckel syndrome type 1 protein</fullName>
    </recommendedName>
</protein>
<sequence>MEPTTTPVEESGPAVAAPPGTAGYASQRWRAVWLAVTLAVVAVVGSAAWLANVVSTERALHAVTSAGLPVAPAPTAAALPAAAPAEPPEVAVAALGAAGGAAIAAGAMVPTPAPAPAPAPAPTAAVEPRPADMPAAQPPNRGGHQSKAVRTRTGKRAAARQAAKRKPESATFRRCPPLGRPGAVMCRWHICNGGAGKEAVCRPYLERRP</sequence>
<evidence type="ECO:0000313" key="3">
    <source>
        <dbReference type="EMBL" id="WEF34617.1"/>
    </source>
</evidence>
<dbReference type="Proteomes" id="UP001216510">
    <property type="component" value="Chromosome"/>
</dbReference>
<name>A0ABY8BFD5_9BURK</name>
<dbReference type="EMBL" id="CP119083">
    <property type="protein sequence ID" value="WEF34617.1"/>
    <property type="molecule type" value="Genomic_DNA"/>
</dbReference>
<keyword evidence="2" id="KW-0472">Membrane</keyword>
<accession>A0ABY8BFD5</accession>
<evidence type="ECO:0000256" key="1">
    <source>
        <dbReference type="SAM" id="MobiDB-lite"/>
    </source>
</evidence>